<organism evidence="3 4">
    <name type="scientific">Nitratireductor indicus C115</name>
    <dbReference type="NCBI Taxonomy" id="1231190"/>
    <lineage>
        <taxon>Bacteria</taxon>
        <taxon>Pseudomonadati</taxon>
        <taxon>Pseudomonadota</taxon>
        <taxon>Alphaproteobacteria</taxon>
        <taxon>Hyphomicrobiales</taxon>
        <taxon>Phyllobacteriaceae</taxon>
        <taxon>Nitratireductor</taxon>
    </lineage>
</organism>
<dbReference type="InterPro" id="IPR006626">
    <property type="entry name" value="PbH1"/>
</dbReference>
<dbReference type="RefSeq" id="WP_009452056.1">
    <property type="nucleotide sequence ID" value="NZ_AMSI01000015.1"/>
</dbReference>
<evidence type="ECO:0000313" key="3">
    <source>
        <dbReference type="EMBL" id="EKF40770.1"/>
    </source>
</evidence>
<dbReference type="PATRIC" id="fig|1231190.3.peg.3974"/>
<protein>
    <submittedName>
        <fullName evidence="3">NosD nitrous oxidase accessory protein</fullName>
    </submittedName>
</protein>
<feature type="domain" description="Carbohydrate-binding/sugar hydrolysis" evidence="2">
    <location>
        <begin position="197"/>
        <end position="358"/>
    </location>
</feature>
<dbReference type="InterPro" id="IPR012334">
    <property type="entry name" value="Pectin_lyas_fold"/>
</dbReference>
<comment type="caution">
    <text evidence="3">The sequence shown here is derived from an EMBL/GenBank/DDBJ whole genome shotgun (WGS) entry which is preliminary data.</text>
</comment>
<dbReference type="Pfam" id="PF05048">
    <property type="entry name" value="NosD"/>
    <property type="match status" value="1"/>
</dbReference>
<evidence type="ECO:0000259" key="2">
    <source>
        <dbReference type="SMART" id="SM00722"/>
    </source>
</evidence>
<dbReference type="eggNOG" id="COG3420">
    <property type="taxonomic scope" value="Bacteria"/>
</dbReference>
<dbReference type="InterPro" id="IPR006633">
    <property type="entry name" value="Carb-bd_sugar_hydrolysis-dom"/>
</dbReference>
<dbReference type="STRING" id="721133.SAMN05216176_11373"/>
<dbReference type="InterPro" id="IPR026464">
    <property type="entry name" value="NosD_copper_fam"/>
</dbReference>
<feature type="domain" description="Carbohydrate-binding/sugar hydrolysis" evidence="2">
    <location>
        <begin position="43"/>
        <end position="191"/>
    </location>
</feature>
<evidence type="ECO:0000313" key="4">
    <source>
        <dbReference type="Proteomes" id="UP000007374"/>
    </source>
</evidence>
<reference evidence="3 4" key="1">
    <citation type="journal article" date="2012" name="J. Bacteriol.">
        <title>Genome Sequence of Nitratireductor indicus Type Strain C115.</title>
        <authorList>
            <person name="Lai Q."/>
            <person name="Li G."/>
            <person name="Yu Z."/>
            <person name="Shao Z."/>
        </authorList>
    </citation>
    <scope>NUCLEOTIDE SEQUENCE [LARGE SCALE GENOMIC DNA]</scope>
    <source>
        <strain evidence="3 4">C115</strain>
    </source>
</reference>
<gene>
    <name evidence="3" type="ORF">NA8A_19233</name>
</gene>
<dbReference type="InterPro" id="IPR011050">
    <property type="entry name" value="Pectin_lyase_fold/virulence"/>
</dbReference>
<name>K2NMV6_9HYPH</name>
<keyword evidence="4" id="KW-1185">Reference proteome</keyword>
<dbReference type="InterPro" id="IPR007742">
    <property type="entry name" value="NosD_dom"/>
</dbReference>
<dbReference type="OrthoDB" id="9767990at2"/>
<dbReference type="Proteomes" id="UP000007374">
    <property type="component" value="Unassembled WGS sequence"/>
</dbReference>
<accession>K2NMV6</accession>
<evidence type="ECO:0000256" key="1">
    <source>
        <dbReference type="SAM" id="SignalP"/>
    </source>
</evidence>
<dbReference type="SMART" id="SM00710">
    <property type="entry name" value="PbH1"/>
    <property type="match status" value="10"/>
</dbReference>
<feature type="chain" id="PRO_5003862411" evidence="1">
    <location>
        <begin position="25"/>
        <end position="429"/>
    </location>
</feature>
<dbReference type="SMART" id="SM00722">
    <property type="entry name" value="CASH"/>
    <property type="match status" value="2"/>
</dbReference>
<dbReference type="Gene3D" id="2.160.20.10">
    <property type="entry name" value="Single-stranded right-handed beta-helix, Pectin lyase-like"/>
    <property type="match status" value="1"/>
</dbReference>
<dbReference type="EMBL" id="AMSI01000015">
    <property type="protein sequence ID" value="EKF40770.1"/>
    <property type="molecule type" value="Genomic_DNA"/>
</dbReference>
<dbReference type="InterPro" id="IPR022441">
    <property type="entry name" value="Para_beta_helix_rpt-2"/>
</dbReference>
<dbReference type="SUPFAM" id="SSF51126">
    <property type="entry name" value="Pectin lyase-like"/>
    <property type="match status" value="1"/>
</dbReference>
<sequence length="429" mass="46160">MMRAVLLFGTGLFLFAQALQGALAAEVRVPDEPGALIAAVGQAEPGDVLRLGDVRYDGPILIDKALSLVGTGNSTVAGPGSGTVIAITSGDVLVQGIRVEGSGQRLNDLDSGIAIARSARNVRILDNRLEGNLIGIDVQGGQDVEIRGNRIVGRNDLRKSERGPGIYVWNAPGLLVEDNDIARGRDGVFITTSNHAVYRNNRFSELRFAFHSMYANDIEVTGNVSRGNDMGFAFMYSRKLRISGNLSEQDRTHGFFLNFANQAEIAGNEVRDGGEKCLFVYNSNKNRIADNRFAGCGIGIHFTAGSEGNVVSGNAFMGNRTQVKYVGTRWIEWSESGRGNYWSEQVAFDIDGDGIADSPYRPNDLVDQITWSQPMAKLLMGSPAVQLIRWSQSRFPGLLPGGVVDSHPLMSPVSAGLSASSSKGTTNDM</sequence>
<dbReference type="AlphaFoldDB" id="K2NMV6"/>
<keyword evidence="1" id="KW-0732">Signal</keyword>
<dbReference type="NCBIfam" id="TIGR04247">
    <property type="entry name" value="NosD_copper_fam"/>
    <property type="match status" value="1"/>
</dbReference>
<proteinExistence type="predicted"/>
<feature type="signal peptide" evidence="1">
    <location>
        <begin position="1"/>
        <end position="24"/>
    </location>
</feature>
<dbReference type="NCBIfam" id="TIGR03804">
    <property type="entry name" value="para_beta_helix"/>
    <property type="match status" value="1"/>
</dbReference>